<comment type="caution">
    <text evidence="3">The sequence shown here is derived from an EMBL/GenBank/DDBJ whole genome shotgun (WGS) entry which is preliminary data.</text>
</comment>
<evidence type="ECO:0000259" key="2">
    <source>
        <dbReference type="Pfam" id="PF01243"/>
    </source>
</evidence>
<dbReference type="Proteomes" id="UP000319353">
    <property type="component" value="Unassembled WGS sequence"/>
</dbReference>
<dbReference type="InterPro" id="IPR019966">
    <property type="entry name" value="F420-dep_enz_PPOX_Rv3369"/>
</dbReference>
<dbReference type="GO" id="GO:0005829">
    <property type="term" value="C:cytosol"/>
    <property type="evidence" value="ECO:0007669"/>
    <property type="project" value="TreeGrafter"/>
</dbReference>
<protein>
    <submittedName>
        <fullName evidence="3">TIGR03667 family PPOX class F420-dependent oxidoreductase</fullName>
        <ecNumber evidence="3">1.-.-.-</ecNumber>
    </submittedName>
</protein>
<sequence>MAHGGSPMLEFTTRAGRRINRRLRQETIIWLTTVDSHNTPQPRPVWFHWDGHTVLIFSERNKAKLRHVAQNPRVALNFNTDKDGDDVGVLIGDAVVLGEPPPATRIQAYLRKYKKGIRDIGMTVPQFRESFAIPILVTPKAMRG</sequence>
<dbReference type="InterPro" id="IPR012349">
    <property type="entry name" value="Split_barrel_FMN-bd"/>
</dbReference>
<evidence type="ECO:0000313" key="3">
    <source>
        <dbReference type="EMBL" id="TMJ05759.1"/>
    </source>
</evidence>
<evidence type="ECO:0000256" key="1">
    <source>
        <dbReference type="ARBA" id="ARBA00023002"/>
    </source>
</evidence>
<dbReference type="GO" id="GO:0070967">
    <property type="term" value="F:coenzyme F420 binding"/>
    <property type="evidence" value="ECO:0007669"/>
    <property type="project" value="TreeGrafter"/>
</dbReference>
<dbReference type="SUPFAM" id="SSF50475">
    <property type="entry name" value="FMN-binding split barrel"/>
    <property type="match status" value="1"/>
</dbReference>
<dbReference type="EMBL" id="VBAL01000023">
    <property type="protein sequence ID" value="TMJ05759.1"/>
    <property type="molecule type" value="Genomic_DNA"/>
</dbReference>
<dbReference type="Pfam" id="PF01243">
    <property type="entry name" value="PNPOx_N"/>
    <property type="match status" value="1"/>
</dbReference>
<organism evidence="3 4">
    <name type="scientific">Candidatus Segetimicrobium genomatis</name>
    <dbReference type="NCBI Taxonomy" id="2569760"/>
    <lineage>
        <taxon>Bacteria</taxon>
        <taxon>Bacillati</taxon>
        <taxon>Candidatus Sysuimicrobiota</taxon>
        <taxon>Candidatus Sysuimicrobiia</taxon>
        <taxon>Candidatus Sysuimicrobiales</taxon>
        <taxon>Candidatus Segetimicrobiaceae</taxon>
        <taxon>Candidatus Segetimicrobium</taxon>
    </lineage>
</organism>
<dbReference type="PANTHER" id="PTHR35176:SF4">
    <property type="entry name" value="PYRIDOXAMINE 5'-PHOSPHATE OXIDASE-RELATED FMN-BINDING"/>
    <property type="match status" value="1"/>
</dbReference>
<accession>A0A537LCL7</accession>
<dbReference type="EC" id="1.-.-.-" evidence="3"/>
<dbReference type="GO" id="GO:0016627">
    <property type="term" value="F:oxidoreductase activity, acting on the CH-CH group of donors"/>
    <property type="evidence" value="ECO:0007669"/>
    <property type="project" value="TreeGrafter"/>
</dbReference>
<proteinExistence type="predicted"/>
<keyword evidence="1 3" id="KW-0560">Oxidoreductase</keyword>
<dbReference type="InterPro" id="IPR052019">
    <property type="entry name" value="F420H2_bilvrd_red/Heme_oxyg"/>
</dbReference>
<reference evidence="3 4" key="1">
    <citation type="journal article" date="2019" name="Nat. Microbiol.">
        <title>Mediterranean grassland soil C-N compound turnover is dependent on rainfall and depth, and is mediated by genomically divergent microorganisms.</title>
        <authorList>
            <person name="Diamond S."/>
            <person name="Andeer P.F."/>
            <person name="Li Z."/>
            <person name="Crits-Christoph A."/>
            <person name="Burstein D."/>
            <person name="Anantharaman K."/>
            <person name="Lane K.R."/>
            <person name="Thomas B.C."/>
            <person name="Pan C."/>
            <person name="Northen T.R."/>
            <person name="Banfield J.F."/>
        </authorList>
    </citation>
    <scope>NUCLEOTIDE SEQUENCE [LARGE SCALE GENOMIC DNA]</scope>
    <source>
        <strain evidence="3">NP_4</strain>
    </source>
</reference>
<gene>
    <name evidence="3" type="ORF">E6H01_02610</name>
</gene>
<dbReference type="Gene3D" id="2.30.110.10">
    <property type="entry name" value="Electron Transport, Fmn-binding Protein, Chain A"/>
    <property type="match status" value="1"/>
</dbReference>
<dbReference type="AlphaFoldDB" id="A0A537LCL7"/>
<dbReference type="PANTHER" id="PTHR35176">
    <property type="entry name" value="HEME OXYGENASE HI_0854-RELATED"/>
    <property type="match status" value="1"/>
</dbReference>
<dbReference type="InterPro" id="IPR011576">
    <property type="entry name" value="Pyridox_Oxase_N"/>
</dbReference>
<name>A0A537LCL7_9BACT</name>
<dbReference type="NCBIfam" id="TIGR03667">
    <property type="entry name" value="Rv3369"/>
    <property type="match status" value="1"/>
</dbReference>
<feature type="domain" description="Pyridoxamine 5'-phosphate oxidase N-terminal" evidence="2">
    <location>
        <begin position="19"/>
        <end position="113"/>
    </location>
</feature>
<evidence type="ECO:0000313" key="4">
    <source>
        <dbReference type="Proteomes" id="UP000319353"/>
    </source>
</evidence>